<protein>
    <submittedName>
        <fullName evidence="1">Uncharacterized protein</fullName>
    </submittedName>
</protein>
<evidence type="ECO:0000313" key="1">
    <source>
        <dbReference type="EMBL" id="MPM34607.1"/>
    </source>
</evidence>
<name>A0A644Z1W2_9ZZZZ</name>
<sequence length="182" mass="19728">MTGDVEAGDFFPVAAGEFHDVALGLELGYRQGGVDIDFMGGGDAVQHHLQCIQIRQGLAARKHEVALRGDGVHLPNALADFSYGKARQVGVLLLVDAEGAVVVAVIRDKDGDGCAALARLVGMNHVDRPFVKNQGNRGVKPSEMFIRIRLNILLHYWEEVKGNGKKTIMKKTESRGNSVQNL</sequence>
<dbReference type="EMBL" id="VSSQ01007023">
    <property type="protein sequence ID" value="MPM34607.1"/>
    <property type="molecule type" value="Genomic_DNA"/>
</dbReference>
<organism evidence="1">
    <name type="scientific">bioreactor metagenome</name>
    <dbReference type="NCBI Taxonomy" id="1076179"/>
    <lineage>
        <taxon>unclassified sequences</taxon>
        <taxon>metagenomes</taxon>
        <taxon>ecological metagenomes</taxon>
    </lineage>
</organism>
<reference evidence="1" key="1">
    <citation type="submission" date="2019-08" db="EMBL/GenBank/DDBJ databases">
        <authorList>
            <person name="Kucharzyk K."/>
            <person name="Murdoch R.W."/>
            <person name="Higgins S."/>
            <person name="Loffler F."/>
        </authorList>
    </citation>
    <scope>NUCLEOTIDE SEQUENCE</scope>
</reference>
<proteinExistence type="predicted"/>
<accession>A0A644Z1W2</accession>
<comment type="caution">
    <text evidence="1">The sequence shown here is derived from an EMBL/GenBank/DDBJ whole genome shotgun (WGS) entry which is preliminary data.</text>
</comment>
<gene>
    <name evidence="1" type="ORF">SDC9_81193</name>
</gene>
<dbReference type="AlphaFoldDB" id="A0A644Z1W2"/>